<feature type="binding site" evidence="11">
    <location>
        <position position="76"/>
    </location>
    <ligand>
        <name>Mn(2+)</name>
        <dbReference type="ChEBI" id="CHEBI:29035"/>
        <label>1</label>
    </ligand>
</feature>
<dbReference type="GO" id="GO:0006396">
    <property type="term" value="P:RNA processing"/>
    <property type="evidence" value="ECO:0007669"/>
    <property type="project" value="InterPro"/>
</dbReference>
<evidence type="ECO:0000256" key="8">
    <source>
        <dbReference type="ARBA" id="ARBA00047746"/>
    </source>
</evidence>
<accession>A0A084JJV0</accession>
<evidence type="ECO:0000313" key="13">
    <source>
        <dbReference type="Proteomes" id="UP000028525"/>
    </source>
</evidence>
<dbReference type="GO" id="GO:0005525">
    <property type="term" value="F:GTP binding"/>
    <property type="evidence" value="ECO:0007669"/>
    <property type="project" value="UniProtKB-KW"/>
</dbReference>
<name>A0A084JJV0_9FIRM</name>
<feature type="binding site" evidence="11">
    <location>
        <position position="183"/>
    </location>
    <ligand>
        <name>Mn(2+)</name>
        <dbReference type="ChEBI" id="CHEBI:29035"/>
        <label>2</label>
    </ligand>
</feature>
<dbReference type="InterPro" id="IPR036025">
    <property type="entry name" value="RtcB-like_sf"/>
</dbReference>
<dbReference type="Proteomes" id="UP000028525">
    <property type="component" value="Unassembled WGS sequence"/>
</dbReference>
<dbReference type="STRING" id="29354.IO98_14670"/>
<comment type="cofactor">
    <cofactor evidence="11">
        <name>Mn(2+)</name>
        <dbReference type="ChEBI" id="CHEBI:29035"/>
    </cofactor>
    <text evidence="11">Binds 2 manganese ions per subunit.</text>
</comment>
<dbReference type="PANTHER" id="PTHR43749:SF2">
    <property type="entry name" value="RNA-SPLICING LIGASE RTCB"/>
    <property type="match status" value="1"/>
</dbReference>
<evidence type="ECO:0000313" key="12">
    <source>
        <dbReference type="EMBL" id="KEZ89234.1"/>
    </source>
</evidence>
<dbReference type="GO" id="GO:0030145">
    <property type="term" value="F:manganese ion binding"/>
    <property type="evidence" value="ECO:0007669"/>
    <property type="project" value="TreeGrafter"/>
</dbReference>
<evidence type="ECO:0000256" key="2">
    <source>
        <dbReference type="ARBA" id="ARBA00022598"/>
    </source>
</evidence>
<proteinExistence type="predicted"/>
<feature type="binding site" evidence="11">
    <location>
        <position position="166"/>
    </location>
    <ligand>
        <name>Mn(2+)</name>
        <dbReference type="ChEBI" id="CHEBI:29035"/>
        <label>1</label>
    </ligand>
</feature>
<sequence length="410" mass="45963">MFVIYNEKTRKPIKVWLENIDQIEESCLEQAYHLADLPFIHKWVCLMPDTHTGKGMPIGGVIATKGVIIPNAVGVDIGCGMNFVSTDIKAAELKEVMTGNGTLVQTIIADIMRNVPVGFKSHKEKQLSQVLDRALTCAEQYQSNPDLFPLIDSAYYQVGTLGGGNHFIELQEDQDGYLGIMLHSGSRHFGKSICDVYHKKARALNTEWYSQVPDEYRLAFLPVESNEGQEYITWMNLAMDYAFENRARMMENVKEIVALKIRKYLNQEVLFGQEINCHHNYAALENHYDKNVWVHRKGATRVRDGELAVIPGAMGSYSYVVKGKGNEESFCTSSHGAGRAYSRKGAMAAFSCEEVLNDLKEQGIVLGKTKKADVAEESRFAYKDIQTVMENQTDLVEIVSQLKTVAVVKG</sequence>
<dbReference type="InterPro" id="IPR001233">
    <property type="entry name" value="RtcB"/>
</dbReference>
<organism evidence="12 13">
    <name type="scientific">Lacrimispora celerecrescens</name>
    <dbReference type="NCBI Taxonomy" id="29354"/>
    <lineage>
        <taxon>Bacteria</taxon>
        <taxon>Bacillati</taxon>
        <taxon>Bacillota</taxon>
        <taxon>Clostridia</taxon>
        <taxon>Lachnospirales</taxon>
        <taxon>Lachnospiraceae</taxon>
        <taxon>Lacrimispora</taxon>
    </lineage>
</organism>
<reference evidence="12 13" key="1">
    <citation type="submission" date="2014-07" db="EMBL/GenBank/DDBJ databases">
        <title>Draft genome of Clostridium celerecrescens 152B isolated from sediments associated with methane hydrate from Krishna Godavari basin.</title>
        <authorList>
            <person name="Honkalas V.S."/>
            <person name="Dabir A.P."/>
            <person name="Arora P."/>
            <person name="Dhakephalkar P.K."/>
        </authorList>
    </citation>
    <scope>NUCLEOTIDE SEQUENCE [LARGE SCALE GENOMIC DNA]</scope>
    <source>
        <strain evidence="12 13">152B</strain>
    </source>
</reference>
<dbReference type="EC" id="6.5.1.8" evidence="1"/>
<evidence type="ECO:0000256" key="9">
    <source>
        <dbReference type="PIRSR" id="PIRSR601233-1"/>
    </source>
</evidence>
<gene>
    <name evidence="12" type="ORF">IO98_14670</name>
</gene>
<evidence type="ECO:0000256" key="3">
    <source>
        <dbReference type="ARBA" id="ARBA00022723"/>
    </source>
</evidence>
<keyword evidence="6 10" id="KW-0342">GTP-binding</keyword>
<feature type="binding site" evidence="10">
    <location>
        <position position="409"/>
    </location>
    <ligand>
        <name>GMP</name>
        <dbReference type="ChEBI" id="CHEBI:58115"/>
    </ligand>
</feature>
<evidence type="ECO:0000256" key="1">
    <source>
        <dbReference type="ARBA" id="ARBA00012726"/>
    </source>
</evidence>
<dbReference type="InterPro" id="IPR052915">
    <property type="entry name" value="RtcB-like"/>
</dbReference>
<comment type="caution">
    <text evidence="12">The sequence shown here is derived from an EMBL/GenBank/DDBJ whole genome shotgun (WGS) entry which is preliminary data.</text>
</comment>
<dbReference type="PANTHER" id="PTHR43749">
    <property type="entry name" value="RNA-SPLICING LIGASE RTCB"/>
    <property type="match status" value="1"/>
</dbReference>
<feature type="binding site" evidence="11">
    <location>
        <position position="279"/>
    </location>
    <ligand>
        <name>Mn(2+)</name>
        <dbReference type="ChEBI" id="CHEBI:29035"/>
        <label>2</label>
    </ligand>
</feature>
<dbReference type="GO" id="GO:0170057">
    <property type="term" value="F:RNA ligase (GTP) activity"/>
    <property type="evidence" value="ECO:0007669"/>
    <property type="project" value="UniProtKB-EC"/>
</dbReference>
<keyword evidence="2 12" id="KW-0436">Ligase</keyword>
<dbReference type="RefSeq" id="WP_038282264.1">
    <property type="nucleotide sequence ID" value="NZ_JPME01000018.1"/>
</dbReference>
<dbReference type="AlphaFoldDB" id="A0A084JJV0"/>
<feature type="binding site" evidence="10">
    <location>
        <begin position="335"/>
        <end position="338"/>
    </location>
    <ligand>
        <name>GMP</name>
        <dbReference type="ChEBI" id="CHEBI:58115"/>
    </ligand>
</feature>
<feature type="binding site" evidence="10">
    <location>
        <begin position="311"/>
        <end position="314"/>
    </location>
    <ligand>
        <name>GMP</name>
        <dbReference type="ChEBI" id="CHEBI:58115"/>
    </ligand>
</feature>
<evidence type="ECO:0000256" key="7">
    <source>
        <dbReference type="ARBA" id="ARBA00023211"/>
    </source>
</evidence>
<evidence type="ECO:0000256" key="10">
    <source>
        <dbReference type="PIRSR" id="PIRSR601233-2"/>
    </source>
</evidence>
<protein>
    <recommendedName>
        <fullName evidence="1">3'-phosphate/5'-hydroxy nucleic acid ligase</fullName>
        <ecNumber evidence="1">6.5.1.8</ecNumber>
    </recommendedName>
</protein>
<feature type="binding site" evidence="10">
    <location>
        <begin position="165"/>
        <end position="169"/>
    </location>
    <ligand>
        <name>GMP</name>
        <dbReference type="ChEBI" id="CHEBI:58115"/>
    </ligand>
</feature>
<dbReference type="GO" id="GO:0042245">
    <property type="term" value="P:RNA repair"/>
    <property type="evidence" value="ECO:0007669"/>
    <property type="project" value="UniProtKB-KW"/>
</dbReference>
<evidence type="ECO:0000256" key="11">
    <source>
        <dbReference type="PIRSR" id="PIRSR601233-3"/>
    </source>
</evidence>
<evidence type="ECO:0000256" key="4">
    <source>
        <dbReference type="ARBA" id="ARBA00022741"/>
    </source>
</evidence>
<evidence type="ECO:0000256" key="5">
    <source>
        <dbReference type="ARBA" id="ARBA00022800"/>
    </source>
</evidence>
<dbReference type="Gene3D" id="3.90.1860.10">
    <property type="entry name" value="tRNA-splicing ligase RtcB"/>
    <property type="match status" value="1"/>
</dbReference>
<keyword evidence="13" id="KW-1185">Reference proteome</keyword>
<keyword evidence="3 11" id="KW-0479">Metal-binding</keyword>
<dbReference type="GO" id="GO:0006281">
    <property type="term" value="P:DNA repair"/>
    <property type="evidence" value="ECO:0007669"/>
    <property type="project" value="TreeGrafter"/>
</dbReference>
<dbReference type="GO" id="GO:0003909">
    <property type="term" value="F:DNA ligase activity"/>
    <property type="evidence" value="ECO:0007669"/>
    <property type="project" value="TreeGrafter"/>
</dbReference>
<dbReference type="OrthoDB" id="9802323at2"/>
<feature type="binding site" evidence="10">
    <location>
        <position position="318"/>
    </location>
    <ligand>
        <name>GMP</name>
        <dbReference type="ChEBI" id="CHEBI:58115"/>
    </ligand>
</feature>
<dbReference type="SUPFAM" id="SSF103365">
    <property type="entry name" value="Hypothetical protein PH1602"/>
    <property type="match status" value="1"/>
</dbReference>
<dbReference type="Pfam" id="PF01139">
    <property type="entry name" value="RtcB"/>
    <property type="match status" value="1"/>
</dbReference>
<dbReference type="EMBL" id="JPME01000018">
    <property type="protein sequence ID" value="KEZ89234.1"/>
    <property type="molecule type" value="Genomic_DNA"/>
</dbReference>
<feature type="active site" description="GMP-histidine intermediate" evidence="9">
    <location>
        <position position="335"/>
    </location>
</feature>
<evidence type="ECO:0000256" key="6">
    <source>
        <dbReference type="ARBA" id="ARBA00023134"/>
    </source>
</evidence>
<comment type="catalytic activity">
    <reaction evidence="8">
        <text>a 3'-end 3'-phospho-ribonucleotide-RNA + a 5'-end dephospho-ribonucleoside-RNA + GTP = a ribonucleotidyl-ribonucleotide-RNA + GMP + diphosphate</text>
        <dbReference type="Rhea" id="RHEA:68076"/>
        <dbReference type="Rhea" id="RHEA-COMP:10463"/>
        <dbReference type="Rhea" id="RHEA-COMP:13936"/>
        <dbReference type="Rhea" id="RHEA-COMP:17355"/>
        <dbReference type="ChEBI" id="CHEBI:33019"/>
        <dbReference type="ChEBI" id="CHEBI:37565"/>
        <dbReference type="ChEBI" id="CHEBI:58115"/>
        <dbReference type="ChEBI" id="CHEBI:83062"/>
        <dbReference type="ChEBI" id="CHEBI:138284"/>
        <dbReference type="ChEBI" id="CHEBI:173118"/>
        <dbReference type="EC" id="6.5.1.8"/>
    </reaction>
</comment>
<keyword evidence="7 11" id="KW-0464">Manganese</keyword>
<feature type="binding site" evidence="10">
    <location>
        <begin position="279"/>
        <end position="280"/>
    </location>
    <ligand>
        <name>GMP</name>
        <dbReference type="ChEBI" id="CHEBI:58115"/>
    </ligand>
</feature>
<keyword evidence="4 10" id="KW-0547">Nucleotide-binding</keyword>
<keyword evidence="5" id="KW-0692">RNA repair</keyword>